<feature type="chain" id="PRO_5005846105" description="Copper amine oxidase-like N-terminal domain-containing protein" evidence="1">
    <location>
        <begin position="27"/>
        <end position="634"/>
    </location>
</feature>
<dbReference type="InterPro" id="IPR036582">
    <property type="entry name" value="Mao_N_sf"/>
</dbReference>
<feature type="domain" description="Copper amine oxidase-like N-terminal" evidence="2">
    <location>
        <begin position="44"/>
        <end position="150"/>
    </location>
</feature>
<sequence length="634" mass="69871">MFKKLKTTCIVTAVALATILPGQASASASGNNGIQIKNNVSIIINGETINVYDPILNKSDYLLLPMRALYEAIGASVSWDKETLTASAYRSGKTVDLTIDSMKALVDGQEVAMDVAPFMYKDRTYMPLRFVSENFDGIVNWDEVTQSVDITLSDDLPVEQPQQPQEDPYILHINNKRIVMQDSIITRDGRTYLPANYIYDYLNDSSGMWQPDGSFELQVGGMSFVFNDGSNQALLNNEAVTMAEKPFIQSGKMYVPAKFLVDALGGNLRYITDKKEMYIYVYRYMYISPFLEKSYGSTSFPTAVPSAHVDGDRDLLNSDNPETLKRKLIPLNNATLAQYDVKATSATNKHRVFGWHYNQLGTDINLGITVQNTSTTESIKITDSRGISQKTGNSWVGHDIGLTIADAVLNDRLRESESTGIVIAPGETKVIEAYDLHFEYIIGFIHDLDVQAVNGGKPEYTIRTVLTKDNSDLASIKTEQVPIDEYAKHPRGAWSSAAIKAEFPTYTVDSPEVGYNISNGSTDNLQTEENSMSKVNGAVGNPGHFGVNYKVSIPIENPTGTRKTIKMKLAGRGGSYSGAIKINGQVYLVPNLRVGAEYVELPDVQIRGTKDTIELELMHAGGVNLPVAIYVETK</sequence>
<evidence type="ECO:0000313" key="4">
    <source>
        <dbReference type="Proteomes" id="UP000037977"/>
    </source>
</evidence>
<proteinExistence type="predicted"/>
<evidence type="ECO:0000256" key="1">
    <source>
        <dbReference type="SAM" id="SignalP"/>
    </source>
</evidence>
<keyword evidence="1" id="KW-0732">Signal</keyword>
<evidence type="ECO:0000313" key="3">
    <source>
        <dbReference type="EMBL" id="KOY82331.1"/>
    </source>
</evidence>
<dbReference type="SUPFAM" id="SSF55383">
    <property type="entry name" value="Copper amine oxidase, domain N"/>
    <property type="match status" value="3"/>
</dbReference>
<dbReference type="Pfam" id="PF07833">
    <property type="entry name" value="Cu_amine_oxidN1"/>
    <property type="match status" value="2"/>
</dbReference>
<protein>
    <recommendedName>
        <fullName evidence="2">Copper amine oxidase-like N-terminal domain-containing protein</fullName>
    </recommendedName>
</protein>
<accession>A0A0N0CVX0</accession>
<feature type="domain" description="Copper amine oxidase-like N-terminal" evidence="2">
    <location>
        <begin position="173"/>
        <end position="279"/>
    </location>
</feature>
<dbReference type="RefSeq" id="WP_053993583.1">
    <property type="nucleotide sequence ID" value="NZ_CP065643.1"/>
</dbReference>
<name>A0A0N0CVX0_9BACI</name>
<dbReference type="EMBL" id="LGCI01000005">
    <property type="protein sequence ID" value="KOY82331.1"/>
    <property type="molecule type" value="Genomic_DNA"/>
</dbReference>
<keyword evidence="4" id="KW-1185">Reference proteome</keyword>
<dbReference type="Proteomes" id="UP000037977">
    <property type="component" value="Unassembled WGS sequence"/>
</dbReference>
<dbReference type="AlphaFoldDB" id="A0A0N0CVX0"/>
<organism evidence="3 4">
    <name type="scientific">Lysinibacillus macroides</name>
    <dbReference type="NCBI Taxonomy" id="33935"/>
    <lineage>
        <taxon>Bacteria</taxon>
        <taxon>Bacillati</taxon>
        <taxon>Bacillota</taxon>
        <taxon>Bacilli</taxon>
        <taxon>Bacillales</taxon>
        <taxon>Bacillaceae</taxon>
        <taxon>Lysinibacillus</taxon>
    </lineage>
</organism>
<comment type="caution">
    <text evidence="3">The sequence shown here is derived from an EMBL/GenBank/DDBJ whole genome shotgun (WGS) entry which is preliminary data.</text>
</comment>
<feature type="signal peptide" evidence="1">
    <location>
        <begin position="1"/>
        <end position="26"/>
    </location>
</feature>
<gene>
    <name evidence="3" type="ORF">ADM90_02995</name>
</gene>
<dbReference type="STRING" id="33935.ADM90_02995"/>
<dbReference type="Gene3D" id="3.30.457.10">
    <property type="entry name" value="Copper amine oxidase-like, N-terminal domain"/>
    <property type="match status" value="2"/>
</dbReference>
<evidence type="ECO:0000259" key="2">
    <source>
        <dbReference type="Pfam" id="PF07833"/>
    </source>
</evidence>
<dbReference type="OrthoDB" id="2519728at2"/>
<reference evidence="3 4" key="1">
    <citation type="submission" date="2015-07" db="EMBL/GenBank/DDBJ databases">
        <title>Genome sequencing project for genomic taxonomy and phylogenomics of Bacillus-like bacteria.</title>
        <authorList>
            <person name="Liu B."/>
            <person name="Wang J."/>
            <person name="Zhu Y."/>
            <person name="Liu G."/>
            <person name="Chen Q."/>
            <person name="Chen Z."/>
            <person name="Che J."/>
            <person name="Ge C."/>
            <person name="Shi H."/>
            <person name="Pan Z."/>
            <person name="Liu X."/>
        </authorList>
    </citation>
    <scope>NUCLEOTIDE SEQUENCE [LARGE SCALE GENOMIC DNA]</scope>
    <source>
        <strain evidence="3 4">DSM 54</strain>
    </source>
</reference>
<dbReference type="PATRIC" id="fig|33935.3.peg.3"/>
<dbReference type="InterPro" id="IPR012854">
    <property type="entry name" value="Cu_amine_oxidase-like_N"/>
</dbReference>